<dbReference type="EMBL" id="CM055736">
    <property type="protein sequence ID" value="KAJ8007239.1"/>
    <property type="molecule type" value="Genomic_DNA"/>
</dbReference>
<evidence type="ECO:0000313" key="1">
    <source>
        <dbReference type="EMBL" id="KAJ8007239.1"/>
    </source>
</evidence>
<keyword evidence="2" id="KW-1185">Reference proteome</keyword>
<sequence length="69" mass="7397">MAGLKVRLVVSEPGVNSPLQSITDVSWSICDPGVLLYSESSLINNPVSILLTLGHFGLTENETTEEVLL</sequence>
<evidence type="ECO:0000313" key="2">
    <source>
        <dbReference type="Proteomes" id="UP001157502"/>
    </source>
</evidence>
<organism evidence="1 2">
    <name type="scientific">Dallia pectoralis</name>
    <name type="common">Alaska blackfish</name>
    <dbReference type="NCBI Taxonomy" id="75939"/>
    <lineage>
        <taxon>Eukaryota</taxon>
        <taxon>Metazoa</taxon>
        <taxon>Chordata</taxon>
        <taxon>Craniata</taxon>
        <taxon>Vertebrata</taxon>
        <taxon>Euteleostomi</taxon>
        <taxon>Actinopterygii</taxon>
        <taxon>Neopterygii</taxon>
        <taxon>Teleostei</taxon>
        <taxon>Protacanthopterygii</taxon>
        <taxon>Esociformes</taxon>
        <taxon>Umbridae</taxon>
        <taxon>Dallia</taxon>
    </lineage>
</organism>
<name>A0ACC2GU94_DALPE</name>
<gene>
    <name evidence="1" type="ORF">DPEC_G00115470</name>
</gene>
<accession>A0ACC2GU94</accession>
<dbReference type="Proteomes" id="UP001157502">
    <property type="component" value="Chromosome 9"/>
</dbReference>
<comment type="caution">
    <text evidence="1">The sequence shown here is derived from an EMBL/GenBank/DDBJ whole genome shotgun (WGS) entry which is preliminary data.</text>
</comment>
<proteinExistence type="predicted"/>
<protein>
    <submittedName>
        <fullName evidence="1">Uncharacterized protein</fullName>
    </submittedName>
</protein>
<reference evidence="1" key="1">
    <citation type="submission" date="2021-05" db="EMBL/GenBank/DDBJ databases">
        <authorList>
            <person name="Pan Q."/>
            <person name="Jouanno E."/>
            <person name="Zahm M."/>
            <person name="Klopp C."/>
            <person name="Cabau C."/>
            <person name="Louis A."/>
            <person name="Berthelot C."/>
            <person name="Parey E."/>
            <person name="Roest Crollius H."/>
            <person name="Montfort J."/>
            <person name="Robinson-Rechavi M."/>
            <person name="Bouchez O."/>
            <person name="Lampietro C."/>
            <person name="Lopez Roques C."/>
            <person name="Donnadieu C."/>
            <person name="Postlethwait J."/>
            <person name="Bobe J."/>
            <person name="Dillon D."/>
            <person name="Chandos A."/>
            <person name="von Hippel F."/>
            <person name="Guiguen Y."/>
        </authorList>
    </citation>
    <scope>NUCLEOTIDE SEQUENCE</scope>
    <source>
        <strain evidence="1">YG-Jan2019</strain>
    </source>
</reference>